<evidence type="ECO:0000256" key="2">
    <source>
        <dbReference type="ARBA" id="ARBA00022679"/>
    </source>
</evidence>
<keyword evidence="1 5" id="KW-0489">Methyltransferase</keyword>
<dbReference type="GO" id="GO:0008168">
    <property type="term" value="F:methyltransferase activity"/>
    <property type="evidence" value="ECO:0007669"/>
    <property type="project" value="UniProtKB-KW"/>
</dbReference>
<geneLocation type="plasmid" evidence="5">
    <name>pW10NP1</name>
</geneLocation>
<accession>A0A2S1FIH6</accession>
<dbReference type="GO" id="GO:0032259">
    <property type="term" value="P:methylation"/>
    <property type="evidence" value="ECO:0007669"/>
    <property type="project" value="UniProtKB-KW"/>
</dbReference>
<name>A0A2S1FIH6_9BURK</name>
<reference evidence="5" key="1">
    <citation type="submission" date="2018-01" db="EMBL/GenBank/DDBJ databases">
        <title>Plasmids of psychrophilic Polaromonas spp. isolated from Arctic and Antarctic glaciers.</title>
        <authorList>
            <person name="Dziewit L."/>
            <person name="Ciok A."/>
        </authorList>
    </citation>
    <scope>NUCLEOTIDE SEQUENCE</scope>
    <source>
        <plasmid evidence="5">pW10NP1</plasmid>
    </source>
</reference>
<dbReference type="Gene3D" id="2.20.25.110">
    <property type="entry name" value="S-adenosyl-L-methionine-dependent methyltransferases"/>
    <property type="match status" value="1"/>
</dbReference>
<evidence type="ECO:0000256" key="1">
    <source>
        <dbReference type="ARBA" id="ARBA00022603"/>
    </source>
</evidence>
<keyword evidence="5" id="KW-0614">Plasmid</keyword>
<evidence type="ECO:0000256" key="3">
    <source>
        <dbReference type="ARBA" id="ARBA00022691"/>
    </source>
</evidence>
<dbReference type="PANTHER" id="PTHR43464">
    <property type="entry name" value="METHYLTRANSFERASE"/>
    <property type="match status" value="1"/>
</dbReference>
<proteinExistence type="predicted"/>
<dbReference type="Gene3D" id="3.40.50.150">
    <property type="entry name" value="Vaccinia Virus protein VP39"/>
    <property type="match status" value="1"/>
</dbReference>
<dbReference type="SUPFAM" id="SSF53335">
    <property type="entry name" value="S-adenosyl-L-methionine-dependent methyltransferases"/>
    <property type="match status" value="1"/>
</dbReference>
<keyword evidence="3" id="KW-0949">S-adenosyl-L-methionine</keyword>
<evidence type="ECO:0000259" key="4">
    <source>
        <dbReference type="Pfam" id="PF13649"/>
    </source>
</evidence>
<dbReference type="InterPro" id="IPR041698">
    <property type="entry name" value="Methyltransf_25"/>
</dbReference>
<dbReference type="CDD" id="cd02440">
    <property type="entry name" value="AdoMet_MTases"/>
    <property type="match status" value="1"/>
</dbReference>
<evidence type="ECO:0000313" key="5">
    <source>
        <dbReference type="EMBL" id="AWD72322.1"/>
    </source>
</evidence>
<feature type="domain" description="Methyltransferase" evidence="4">
    <location>
        <begin position="76"/>
        <end position="168"/>
    </location>
</feature>
<keyword evidence="2 5" id="KW-0808">Transferase</keyword>
<dbReference type="AlphaFoldDB" id="A0A2S1FIH6"/>
<organism evidence="5">
    <name type="scientific">Polaromonas sp. W10N</name>
    <dbReference type="NCBI Taxonomy" id="1840301"/>
    <lineage>
        <taxon>Bacteria</taxon>
        <taxon>Pseudomonadati</taxon>
        <taxon>Pseudomonadota</taxon>
        <taxon>Betaproteobacteria</taxon>
        <taxon>Burkholderiales</taxon>
        <taxon>Comamonadaceae</taxon>
        <taxon>Polaromonas</taxon>
    </lineage>
</organism>
<dbReference type="EMBL" id="MG869623">
    <property type="protein sequence ID" value="AWD72322.1"/>
    <property type="molecule type" value="Genomic_DNA"/>
</dbReference>
<sequence>MLKKINSTAAFATRTSLTSTKRRPRTIGRQVGRWYANERYWVDSYPFVFPSYTWSNARIEIDFLLSQYHSVGKSCLDLCCGIGRHSAALARSGFDVTAADSSRFLIAQARKKTVGLGITFQRIDLEKSFPYRNFDLVINLGCSFGQFDTDRQNKQFLVNMASAVSKGGYLVINCLTREVVQRGFRRRGRYKMKGGYVTYRRTKAKDMSTVTGVWSFLRRGFMSRYHTAYRLYDLPWFVDILKENDFRDIYFYGGYEDQEYGERSKELIILAKRTM</sequence>
<gene>
    <name evidence="5" type="ORF">pW10NP1_p015</name>
</gene>
<dbReference type="PANTHER" id="PTHR43464:SF19">
    <property type="entry name" value="UBIQUINONE BIOSYNTHESIS O-METHYLTRANSFERASE, MITOCHONDRIAL"/>
    <property type="match status" value="1"/>
</dbReference>
<dbReference type="Pfam" id="PF13649">
    <property type="entry name" value="Methyltransf_25"/>
    <property type="match status" value="1"/>
</dbReference>
<dbReference type="InterPro" id="IPR029063">
    <property type="entry name" value="SAM-dependent_MTases_sf"/>
</dbReference>
<protein>
    <submittedName>
        <fullName evidence="5">SAM-dependent methyltransferase</fullName>
    </submittedName>
</protein>